<keyword evidence="3 12" id="KW-0858">Xylan degradation</keyword>
<comment type="caution">
    <text evidence="12">The sequence shown here is derived from an EMBL/GenBank/DDBJ whole genome shotgun (WGS) entry which is preliminary data.</text>
</comment>
<evidence type="ECO:0000256" key="6">
    <source>
        <dbReference type="ARBA" id="ARBA00023277"/>
    </source>
</evidence>
<dbReference type="InterPro" id="IPR001000">
    <property type="entry name" value="GH10_dom"/>
</dbReference>
<dbReference type="Gene3D" id="3.20.20.80">
    <property type="entry name" value="Glycosidases"/>
    <property type="match status" value="1"/>
</dbReference>
<evidence type="ECO:0000256" key="1">
    <source>
        <dbReference type="ARBA" id="ARBA00000681"/>
    </source>
</evidence>
<dbReference type="InterPro" id="IPR017853">
    <property type="entry name" value="GH"/>
</dbReference>
<keyword evidence="4 10" id="KW-0732">Signal</keyword>
<evidence type="ECO:0000256" key="3">
    <source>
        <dbReference type="ARBA" id="ARBA00022651"/>
    </source>
</evidence>
<evidence type="ECO:0000259" key="11">
    <source>
        <dbReference type="PROSITE" id="PS51760"/>
    </source>
</evidence>
<dbReference type="EC" id="3.2.1.8" evidence="9"/>
<dbReference type="InterPro" id="IPR044846">
    <property type="entry name" value="GH10"/>
</dbReference>
<proteinExistence type="inferred from homology"/>
<feature type="chain" id="PRO_5026024524" description="Beta-xylanase" evidence="10">
    <location>
        <begin position="33"/>
        <end position="569"/>
    </location>
</feature>
<dbReference type="EMBL" id="JAAIKC010000010">
    <property type="protein sequence ID" value="NEW08666.1"/>
    <property type="molecule type" value="Genomic_DNA"/>
</dbReference>
<name>A0A6G4A2E5_9BACL</name>
<dbReference type="GO" id="GO:0031176">
    <property type="term" value="F:endo-1,4-beta-xylanase activity"/>
    <property type="evidence" value="ECO:0007669"/>
    <property type="project" value="UniProtKB-EC"/>
</dbReference>
<dbReference type="SUPFAM" id="SSF51445">
    <property type="entry name" value="(Trans)glycosidases"/>
    <property type="match status" value="1"/>
</dbReference>
<keyword evidence="5 9" id="KW-0378">Hydrolase</keyword>
<feature type="signal peptide" evidence="10">
    <location>
        <begin position="1"/>
        <end position="32"/>
    </location>
</feature>
<evidence type="ECO:0000256" key="2">
    <source>
        <dbReference type="ARBA" id="ARBA00007495"/>
    </source>
</evidence>
<dbReference type="PANTHER" id="PTHR31490">
    <property type="entry name" value="GLYCOSYL HYDROLASE"/>
    <property type="match status" value="1"/>
</dbReference>
<comment type="catalytic activity">
    <reaction evidence="1 9">
        <text>Endohydrolysis of (1-&gt;4)-beta-D-xylosidic linkages in xylans.</text>
        <dbReference type="EC" id="3.2.1.8"/>
    </reaction>
</comment>
<protein>
    <recommendedName>
        <fullName evidence="9">Beta-xylanase</fullName>
        <ecNumber evidence="9">3.2.1.8</ecNumber>
    </recommendedName>
</protein>
<gene>
    <name evidence="12" type="ORF">GK047_21965</name>
</gene>
<dbReference type="PROSITE" id="PS51760">
    <property type="entry name" value="GH10_2"/>
    <property type="match status" value="1"/>
</dbReference>
<dbReference type="Pfam" id="PF00331">
    <property type="entry name" value="Glyco_hydro_10"/>
    <property type="match status" value="1"/>
</dbReference>
<keyword evidence="7 9" id="KW-0326">Glycosidase</keyword>
<evidence type="ECO:0000256" key="4">
    <source>
        <dbReference type="ARBA" id="ARBA00022729"/>
    </source>
</evidence>
<dbReference type="PANTHER" id="PTHR31490:SF88">
    <property type="entry name" value="BETA-XYLANASE"/>
    <property type="match status" value="1"/>
</dbReference>
<dbReference type="RefSeq" id="WP_163951747.1">
    <property type="nucleotide sequence ID" value="NZ_JAAIKC010000010.1"/>
</dbReference>
<evidence type="ECO:0000256" key="7">
    <source>
        <dbReference type="ARBA" id="ARBA00023295"/>
    </source>
</evidence>
<dbReference type="SMART" id="SM00633">
    <property type="entry name" value="Glyco_10"/>
    <property type="match status" value="1"/>
</dbReference>
<keyword evidence="6 9" id="KW-0119">Carbohydrate metabolism</keyword>
<accession>A0A6G4A2E5</accession>
<sequence length="569" mass="62473">MKKTLVTGAIGLSLLSFTAIIPLQFSTQVAYAASAPIDLIQGHDWSHFSGATVSGNTVVIQGIGRAIVPESDNDDQTTIKNPPINLRGTYLKVSGDFSVTTAIQVAANTSASFMMYGTLPLIQDEWRQEGKTLTLTINKGKLYVEVLDGNSNKPTKGTFGSNLSRLVTLKTVSANNKFTFYANGNKIGELSNPGVFIDGHVFFGADASVGGSYTINSLSAQAESASASVNAVDNQILAIPQTNHSLRSLAEKHVNHLRIGTAVASIPLLTDPSYTQILGREFNTVTPENDMKFQFIHPQPNQYAFAEADALVEFAQKNNMAVHGHELAWNEALPRWLTETKYTSAQIKDILIDHINTVVGHYKGKIKDWDVINEPFNDSSGSFRTTSPWYKALGTDYIELSLQTAHAADPNARLYINEYGVEEKNSKSDALYKLAKGLLAKGVPLHGIGFQLHEDIGKGYTPVTDAVFKSNLKRFTDLGLEVRISEMDVNIQDKVTNALSTQQANYYASMLQVAADNPTFTTFSVWGFTDRYSSLSPWEYFKYADGLIYDTKFKPKKAYQSLLDVLANK</sequence>
<dbReference type="AlphaFoldDB" id="A0A6G4A2E5"/>
<dbReference type="GO" id="GO:0045493">
    <property type="term" value="P:xylan catabolic process"/>
    <property type="evidence" value="ECO:0007669"/>
    <property type="project" value="UniProtKB-KW"/>
</dbReference>
<feature type="domain" description="GH10" evidence="11">
    <location>
        <begin position="243"/>
        <end position="565"/>
    </location>
</feature>
<comment type="similarity">
    <text evidence="2 9">Belongs to the glycosyl hydrolase 10 (cellulase F) family.</text>
</comment>
<evidence type="ECO:0000256" key="10">
    <source>
        <dbReference type="SAM" id="SignalP"/>
    </source>
</evidence>
<organism evidence="12">
    <name type="scientific">Paenibacillus sp. SYP-B3998</name>
    <dbReference type="NCBI Taxonomy" id="2678564"/>
    <lineage>
        <taxon>Bacteria</taxon>
        <taxon>Bacillati</taxon>
        <taxon>Bacillota</taxon>
        <taxon>Bacilli</taxon>
        <taxon>Bacillales</taxon>
        <taxon>Paenibacillaceae</taxon>
        <taxon>Paenibacillus</taxon>
    </lineage>
</organism>
<evidence type="ECO:0000256" key="5">
    <source>
        <dbReference type="ARBA" id="ARBA00022801"/>
    </source>
</evidence>
<dbReference type="PRINTS" id="PR00134">
    <property type="entry name" value="GLHYDRLASE10"/>
</dbReference>
<evidence type="ECO:0000256" key="8">
    <source>
        <dbReference type="ARBA" id="ARBA00023326"/>
    </source>
</evidence>
<reference evidence="12" key="1">
    <citation type="submission" date="2020-02" db="EMBL/GenBank/DDBJ databases">
        <authorList>
            <person name="Shen X.-R."/>
            <person name="Zhang Y.-X."/>
        </authorList>
    </citation>
    <scope>NUCLEOTIDE SEQUENCE</scope>
    <source>
        <strain evidence="12">SYP-B3998</strain>
    </source>
</reference>
<evidence type="ECO:0000256" key="9">
    <source>
        <dbReference type="RuleBase" id="RU361174"/>
    </source>
</evidence>
<keyword evidence="8 9" id="KW-0624">Polysaccharide degradation</keyword>
<evidence type="ECO:0000313" key="12">
    <source>
        <dbReference type="EMBL" id="NEW08666.1"/>
    </source>
</evidence>